<sequence length="299" mass="33098">MDTLRAMRYFVRVIELGSISAVSREEATSQPNVSKVLRALEAELGTRLVERSTAGLTPTDQGMRFYRRAKGVLEEYREALDEARGLTERPAGLLRINAPVAFGQLRLNGIVQRFMSAWPEIEVELILEDRYVDLVEDGVDVALRLGRRLPPDAIARRIAASQRRLYAAPAYLERRGTPAAPDELAAHEFIRFAWALDAGTLPLERGGESVQVPAGGRYRINNAMAIRDAMIQGAGIGLCPEWLVDDLLTSGQLAPVLDGWSAGAQELFLLFPSRRYQPLRARLFAEQLEAEVATLPGFA</sequence>
<reference evidence="7" key="1">
    <citation type="journal article" date="2019" name="Int. J. Syst. Evol. Microbiol.">
        <title>The Global Catalogue of Microorganisms (GCM) 10K type strain sequencing project: providing services to taxonomists for standard genome sequencing and annotation.</title>
        <authorList>
            <consortium name="The Broad Institute Genomics Platform"/>
            <consortium name="The Broad Institute Genome Sequencing Center for Infectious Disease"/>
            <person name="Wu L."/>
            <person name="Ma J."/>
        </authorList>
    </citation>
    <scope>NUCLEOTIDE SEQUENCE [LARGE SCALE GENOMIC DNA]</scope>
    <source>
        <strain evidence="7">KACC 12649</strain>
    </source>
</reference>
<keyword evidence="2" id="KW-0805">Transcription regulation</keyword>
<accession>A0ABW0L617</accession>
<comment type="similarity">
    <text evidence="1">Belongs to the LysR transcriptional regulatory family.</text>
</comment>
<dbReference type="PANTHER" id="PTHR30537">
    <property type="entry name" value="HTH-TYPE TRANSCRIPTIONAL REGULATOR"/>
    <property type="match status" value="1"/>
</dbReference>
<evidence type="ECO:0000313" key="6">
    <source>
        <dbReference type="EMBL" id="MFC5460482.1"/>
    </source>
</evidence>
<evidence type="ECO:0000256" key="3">
    <source>
        <dbReference type="ARBA" id="ARBA00023125"/>
    </source>
</evidence>
<feature type="domain" description="HTH lysR-type" evidence="5">
    <location>
        <begin position="1"/>
        <end position="59"/>
    </location>
</feature>
<dbReference type="Proteomes" id="UP001596050">
    <property type="component" value="Unassembled WGS sequence"/>
</dbReference>
<dbReference type="RefSeq" id="WP_379783394.1">
    <property type="nucleotide sequence ID" value="NZ_JBHSMU010000011.1"/>
</dbReference>
<protein>
    <submittedName>
        <fullName evidence="6">LysR substrate-binding domain-containing protein</fullName>
    </submittedName>
</protein>
<dbReference type="PANTHER" id="PTHR30537:SF5">
    <property type="entry name" value="HTH-TYPE TRANSCRIPTIONAL ACTIVATOR TTDR-RELATED"/>
    <property type="match status" value="1"/>
</dbReference>
<evidence type="ECO:0000259" key="5">
    <source>
        <dbReference type="PROSITE" id="PS50931"/>
    </source>
</evidence>
<evidence type="ECO:0000256" key="2">
    <source>
        <dbReference type="ARBA" id="ARBA00023015"/>
    </source>
</evidence>
<evidence type="ECO:0000313" key="7">
    <source>
        <dbReference type="Proteomes" id="UP001596050"/>
    </source>
</evidence>
<dbReference type="InterPro" id="IPR000847">
    <property type="entry name" value="LysR_HTH_N"/>
</dbReference>
<dbReference type="Pfam" id="PF00126">
    <property type="entry name" value="HTH_1"/>
    <property type="match status" value="1"/>
</dbReference>
<organism evidence="6 7">
    <name type="scientific">Massilia niabensis</name>
    <dbReference type="NCBI Taxonomy" id="544910"/>
    <lineage>
        <taxon>Bacteria</taxon>
        <taxon>Pseudomonadati</taxon>
        <taxon>Pseudomonadota</taxon>
        <taxon>Betaproteobacteria</taxon>
        <taxon>Burkholderiales</taxon>
        <taxon>Oxalobacteraceae</taxon>
        <taxon>Telluria group</taxon>
        <taxon>Massilia</taxon>
    </lineage>
</organism>
<gene>
    <name evidence="6" type="ORF">ACFPN5_11760</name>
</gene>
<keyword evidence="3" id="KW-0238">DNA-binding</keyword>
<keyword evidence="4" id="KW-0804">Transcription</keyword>
<dbReference type="Gene3D" id="1.10.10.10">
    <property type="entry name" value="Winged helix-like DNA-binding domain superfamily/Winged helix DNA-binding domain"/>
    <property type="match status" value="1"/>
</dbReference>
<evidence type="ECO:0000256" key="1">
    <source>
        <dbReference type="ARBA" id="ARBA00009437"/>
    </source>
</evidence>
<dbReference type="InterPro" id="IPR058163">
    <property type="entry name" value="LysR-type_TF_proteobact-type"/>
</dbReference>
<dbReference type="SUPFAM" id="SSF46785">
    <property type="entry name" value="Winged helix' DNA-binding domain"/>
    <property type="match status" value="1"/>
</dbReference>
<comment type="caution">
    <text evidence="6">The sequence shown here is derived from an EMBL/GenBank/DDBJ whole genome shotgun (WGS) entry which is preliminary data.</text>
</comment>
<dbReference type="InterPro" id="IPR036388">
    <property type="entry name" value="WH-like_DNA-bd_sf"/>
</dbReference>
<proteinExistence type="inferred from homology"/>
<dbReference type="InterPro" id="IPR036390">
    <property type="entry name" value="WH_DNA-bd_sf"/>
</dbReference>
<evidence type="ECO:0000256" key="4">
    <source>
        <dbReference type="ARBA" id="ARBA00023163"/>
    </source>
</evidence>
<dbReference type="Gene3D" id="3.40.190.290">
    <property type="match status" value="1"/>
</dbReference>
<dbReference type="InterPro" id="IPR005119">
    <property type="entry name" value="LysR_subst-bd"/>
</dbReference>
<dbReference type="PROSITE" id="PS50931">
    <property type="entry name" value="HTH_LYSR"/>
    <property type="match status" value="1"/>
</dbReference>
<dbReference type="CDD" id="cd08422">
    <property type="entry name" value="PBP2_CrgA_like"/>
    <property type="match status" value="1"/>
</dbReference>
<dbReference type="SUPFAM" id="SSF53850">
    <property type="entry name" value="Periplasmic binding protein-like II"/>
    <property type="match status" value="1"/>
</dbReference>
<name>A0ABW0L617_9BURK</name>
<keyword evidence="7" id="KW-1185">Reference proteome</keyword>
<dbReference type="EMBL" id="JBHSMU010000011">
    <property type="protein sequence ID" value="MFC5460482.1"/>
    <property type="molecule type" value="Genomic_DNA"/>
</dbReference>
<dbReference type="Pfam" id="PF03466">
    <property type="entry name" value="LysR_substrate"/>
    <property type="match status" value="1"/>
</dbReference>